<sequence length="486" mass="51384">MTLSTLIDRRAIDDPTGPAVADSAQSLTNADLLGRVRAAAGHLADLGIGAGDVVALKLTNRVEFVVLLFAAWRLGATVTPINPALTDAESARQLDDSSARLLVVEAGAHSIGDIATLSVADLRMEDGRGAAQPVEDPSALALLIYTSGTTGVPKGVMLDHANLDAMTSMGRDALRAGPDDRCLLILPLFHVNGIVVSVLTPLLVGASVVIADRFNPQTFFEILEKERPTFFSAVPTIYSMLAALPDDVRPDTSSVRFAVCGAAPASAELLARFEDRFGFPLVEGYGLSEATCGSTINPVDGPRKTGTVGRAFPGQELRILGADGNEVVTGEAGEVEVRGDNVMRGYLGRPEETAAVISSDGWLRTGDVGRLDDDGYLTLVGRSKEMIIRGGENIYPKEIEDVLASDPAVLEAAVIGVPDEKWGEVVVAFVQARPGATVDIDALHARCSERLSGYKRPAVIRLLDMLPKSAVGKLDKRSLRDGLVRA</sequence>
<dbReference type="Gene3D" id="3.40.50.12780">
    <property type="entry name" value="N-terminal domain of ligase-like"/>
    <property type="match status" value="1"/>
</dbReference>
<name>A0A3A5HGE3_9ACTN</name>
<feature type="domain" description="AMP-binding enzyme C-terminal" evidence="4">
    <location>
        <begin position="398"/>
        <end position="473"/>
    </location>
</feature>
<evidence type="ECO:0000256" key="1">
    <source>
        <dbReference type="ARBA" id="ARBA00006432"/>
    </source>
</evidence>
<comment type="similarity">
    <text evidence="1">Belongs to the ATP-dependent AMP-binding enzyme family.</text>
</comment>
<evidence type="ECO:0000313" key="5">
    <source>
        <dbReference type="EMBL" id="RJS46797.1"/>
    </source>
</evidence>
<dbReference type="EMBL" id="QYRP01000002">
    <property type="protein sequence ID" value="RJS46797.1"/>
    <property type="molecule type" value="Genomic_DNA"/>
</dbReference>
<dbReference type="PANTHER" id="PTHR43201:SF5">
    <property type="entry name" value="MEDIUM-CHAIN ACYL-COA LIGASE ACSF2, MITOCHONDRIAL"/>
    <property type="match status" value="1"/>
</dbReference>
<proteinExistence type="inferred from homology"/>
<reference evidence="6" key="1">
    <citation type="submission" date="2018-09" db="EMBL/GenBank/DDBJ databases">
        <authorList>
            <person name="Zhu H."/>
        </authorList>
    </citation>
    <scope>NUCLEOTIDE SEQUENCE [LARGE SCALE GENOMIC DNA]</scope>
    <source>
        <strain evidence="6">K1W22B-1</strain>
    </source>
</reference>
<dbReference type="PANTHER" id="PTHR43201">
    <property type="entry name" value="ACYL-COA SYNTHETASE"/>
    <property type="match status" value="1"/>
</dbReference>
<protein>
    <submittedName>
        <fullName evidence="5">AMP-dependent synthetase</fullName>
    </submittedName>
</protein>
<dbReference type="Gene3D" id="3.30.300.30">
    <property type="match status" value="1"/>
</dbReference>
<feature type="domain" description="AMP-dependent synthetase/ligase" evidence="3">
    <location>
        <begin position="10"/>
        <end position="347"/>
    </location>
</feature>
<dbReference type="GO" id="GO:0031956">
    <property type="term" value="F:medium-chain fatty acid-CoA ligase activity"/>
    <property type="evidence" value="ECO:0007669"/>
    <property type="project" value="TreeGrafter"/>
</dbReference>
<dbReference type="InterPro" id="IPR000873">
    <property type="entry name" value="AMP-dep_synth/lig_dom"/>
</dbReference>
<dbReference type="PROSITE" id="PS00455">
    <property type="entry name" value="AMP_BINDING"/>
    <property type="match status" value="1"/>
</dbReference>
<evidence type="ECO:0000256" key="2">
    <source>
        <dbReference type="ARBA" id="ARBA00022598"/>
    </source>
</evidence>
<keyword evidence="2" id="KW-0436">Ligase</keyword>
<evidence type="ECO:0000259" key="4">
    <source>
        <dbReference type="Pfam" id="PF13193"/>
    </source>
</evidence>
<dbReference type="Proteomes" id="UP000276542">
    <property type="component" value="Unassembled WGS sequence"/>
</dbReference>
<dbReference type="Pfam" id="PF13193">
    <property type="entry name" value="AMP-binding_C"/>
    <property type="match status" value="1"/>
</dbReference>
<organism evidence="5 6">
    <name type="scientific">Nocardioides cavernaquae</name>
    <dbReference type="NCBI Taxonomy" id="2321396"/>
    <lineage>
        <taxon>Bacteria</taxon>
        <taxon>Bacillati</taxon>
        <taxon>Actinomycetota</taxon>
        <taxon>Actinomycetes</taxon>
        <taxon>Propionibacteriales</taxon>
        <taxon>Nocardioidaceae</taxon>
        <taxon>Nocardioides</taxon>
    </lineage>
</organism>
<dbReference type="InterPro" id="IPR025110">
    <property type="entry name" value="AMP-bd_C"/>
</dbReference>
<dbReference type="GO" id="GO:0006631">
    <property type="term" value="P:fatty acid metabolic process"/>
    <property type="evidence" value="ECO:0007669"/>
    <property type="project" value="TreeGrafter"/>
</dbReference>
<evidence type="ECO:0000313" key="6">
    <source>
        <dbReference type="Proteomes" id="UP000276542"/>
    </source>
</evidence>
<dbReference type="Pfam" id="PF00501">
    <property type="entry name" value="AMP-binding"/>
    <property type="match status" value="1"/>
</dbReference>
<dbReference type="SUPFAM" id="SSF56801">
    <property type="entry name" value="Acetyl-CoA synthetase-like"/>
    <property type="match status" value="1"/>
</dbReference>
<evidence type="ECO:0000259" key="3">
    <source>
        <dbReference type="Pfam" id="PF00501"/>
    </source>
</evidence>
<dbReference type="InterPro" id="IPR045851">
    <property type="entry name" value="AMP-bd_C_sf"/>
</dbReference>
<dbReference type="OrthoDB" id="9803968at2"/>
<gene>
    <name evidence="5" type="ORF">D4739_11610</name>
</gene>
<dbReference type="FunFam" id="3.30.300.30:FF:000008">
    <property type="entry name" value="2,3-dihydroxybenzoate-AMP ligase"/>
    <property type="match status" value="1"/>
</dbReference>
<dbReference type="InterPro" id="IPR042099">
    <property type="entry name" value="ANL_N_sf"/>
</dbReference>
<dbReference type="InterPro" id="IPR020845">
    <property type="entry name" value="AMP-binding_CS"/>
</dbReference>
<dbReference type="AlphaFoldDB" id="A0A3A5HGE3"/>
<accession>A0A3A5HGE3</accession>
<dbReference type="RefSeq" id="WP_120060768.1">
    <property type="nucleotide sequence ID" value="NZ_QYRP01000002.1"/>
</dbReference>
<keyword evidence="6" id="KW-1185">Reference proteome</keyword>
<comment type="caution">
    <text evidence="5">The sequence shown here is derived from an EMBL/GenBank/DDBJ whole genome shotgun (WGS) entry which is preliminary data.</text>
</comment>